<reference evidence="1 2" key="1">
    <citation type="submission" date="2019-03" db="EMBL/GenBank/DDBJ databases">
        <title>Deep-cultivation of Planctomycetes and their phenomic and genomic characterization uncovers novel biology.</title>
        <authorList>
            <person name="Wiegand S."/>
            <person name="Jogler M."/>
            <person name="Boedeker C."/>
            <person name="Pinto D."/>
            <person name="Vollmers J."/>
            <person name="Rivas-Marin E."/>
            <person name="Kohn T."/>
            <person name="Peeters S.H."/>
            <person name="Heuer A."/>
            <person name="Rast P."/>
            <person name="Oberbeckmann S."/>
            <person name="Bunk B."/>
            <person name="Jeske O."/>
            <person name="Meyerdierks A."/>
            <person name="Storesund J.E."/>
            <person name="Kallscheuer N."/>
            <person name="Luecker S."/>
            <person name="Lage O.M."/>
            <person name="Pohl T."/>
            <person name="Merkel B.J."/>
            <person name="Hornburger P."/>
            <person name="Mueller R.-W."/>
            <person name="Bruemmer F."/>
            <person name="Labrenz M."/>
            <person name="Spormann A.M."/>
            <person name="Op den Camp H."/>
            <person name="Overmann J."/>
            <person name="Amann R."/>
            <person name="Jetten M.S.M."/>
            <person name="Mascher T."/>
            <person name="Medema M.H."/>
            <person name="Devos D.P."/>
            <person name="Kaster A.-K."/>
            <person name="Ovreas L."/>
            <person name="Rohde M."/>
            <person name="Galperin M.Y."/>
            <person name="Jogler C."/>
        </authorList>
    </citation>
    <scope>NUCLEOTIDE SEQUENCE [LARGE SCALE GENOMIC DNA]</scope>
    <source>
        <strain evidence="1 2">Enr17</strain>
    </source>
</reference>
<protein>
    <submittedName>
        <fullName evidence="1">Uncharacterized protein</fullName>
    </submittedName>
</protein>
<dbReference type="RefSeq" id="WP_145313373.1">
    <property type="nucleotide sequence ID" value="NZ_CP037452.1"/>
</dbReference>
<dbReference type="EMBL" id="CP037452">
    <property type="protein sequence ID" value="QDV53685.1"/>
    <property type="molecule type" value="Genomic_DNA"/>
</dbReference>
<evidence type="ECO:0000313" key="2">
    <source>
        <dbReference type="Proteomes" id="UP000318313"/>
    </source>
</evidence>
<proteinExistence type="predicted"/>
<dbReference type="KEGG" id="gfm:Enr17x_57660"/>
<evidence type="ECO:0000313" key="1">
    <source>
        <dbReference type="EMBL" id="QDV53685.1"/>
    </source>
</evidence>
<dbReference type="AlphaFoldDB" id="A0A518IKU7"/>
<keyword evidence="2" id="KW-1185">Reference proteome</keyword>
<sequence>MFFFDIFGANSSSFQKNEKPKRLTYGVFEATKPKRLTYGVFEATKPKRHSFERFEKDFCKKNHFEAVIVNVDECPASVTEKGKGYSKRCKTVYIVSNDVELNAMRAHTANLKKRPLLNLDAGTNVPLVDFQIDTDESLADDTIKLSSDTINVGSCLESAMEQFGDNLTTSDPEGK</sequence>
<dbReference type="Proteomes" id="UP000318313">
    <property type="component" value="Chromosome"/>
</dbReference>
<accession>A0A518IKU7</accession>
<name>A0A518IKU7_9PLAN</name>
<organism evidence="1 2">
    <name type="scientific">Gimesia fumaroli</name>
    <dbReference type="NCBI Taxonomy" id="2527976"/>
    <lineage>
        <taxon>Bacteria</taxon>
        <taxon>Pseudomonadati</taxon>
        <taxon>Planctomycetota</taxon>
        <taxon>Planctomycetia</taxon>
        <taxon>Planctomycetales</taxon>
        <taxon>Planctomycetaceae</taxon>
        <taxon>Gimesia</taxon>
    </lineage>
</organism>
<gene>
    <name evidence="1" type="ORF">Enr17x_57660</name>
</gene>